<reference evidence="11" key="1">
    <citation type="journal article" date="2023" name="Int. J. Syst. Evol. Microbiol.">
        <title>Claveliimonas bilis gen. nov., sp. nov., deoxycholic acid-producing bacteria isolated from human faeces, and reclassification of Sellimonas monacensis Zenner et al. 2021 as Claveliimonas monacensis comb. nov.</title>
        <authorList>
            <person name="Hisatomi A."/>
            <person name="Kastawa N.W.E.P.G."/>
            <person name="Song I."/>
            <person name="Ohkuma M."/>
            <person name="Fukiya S."/>
            <person name="Sakamoto M."/>
        </authorList>
    </citation>
    <scope>NUCLEOTIDE SEQUENCE [LARGE SCALE GENOMIC DNA]</scope>
    <source>
        <strain evidence="11">12BBH14</strain>
    </source>
</reference>
<dbReference type="PANTHER" id="PTHR48111:SF43">
    <property type="entry name" value="STAGE 0 SPORULATION PROTEIN A HOMOLOG"/>
    <property type="match status" value="1"/>
</dbReference>
<evidence type="ECO:0000259" key="9">
    <source>
        <dbReference type="PROSITE" id="PS51755"/>
    </source>
</evidence>
<dbReference type="InterPro" id="IPR036388">
    <property type="entry name" value="WH-like_DNA-bd_sf"/>
</dbReference>
<evidence type="ECO:0000313" key="11">
    <source>
        <dbReference type="Proteomes" id="UP001305815"/>
    </source>
</evidence>
<dbReference type="InterPro" id="IPR011006">
    <property type="entry name" value="CheY-like_superfamily"/>
</dbReference>
<dbReference type="GO" id="GO:0003677">
    <property type="term" value="F:DNA binding"/>
    <property type="evidence" value="ECO:0007669"/>
    <property type="project" value="UniProtKB-KW"/>
</dbReference>
<feature type="modified residue" description="4-aspartylphosphate" evidence="6">
    <location>
        <position position="52"/>
    </location>
</feature>
<dbReference type="InterPro" id="IPR039420">
    <property type="entry name" value="WalR-like"/>
</dbReference>
<keyword evidence="4" id="KW-0804">Transcription</keyword>
<keyword evidence="11" id="KW-1185">Reference proteome</keyword>
<dbReference type="CDD" id="cd00383">
    <property type="entry name" value="trans_reg_C"/>
    <property type="match status" value="1"/>
</dbReference>
<organism evidence="10 11">
    <name type="scientific">Claveliimonas bilis</name>
    <dbReference type="NCBI Taxonomy" id="3028070"/>
    <lineage>
        <taxon>Bacteria</taxon>
        <taxon>Bacillati</taxon>
        <taxon>Bacillota</taxon>
        <taxon>Clostridia</taxon>
        <taxon>Lachnospirales</taxon>
        <taxon>Lachnospiraceae</taxon>
        <taxon>Claveliimonas</taxon>
    </lineage>
</organism>
<evidence type="ECO:0000256" key="4">
    <source>
        <dbReference type="ARBA" id="ARBA00023163"/>
    </source>
</evidence>
<evidence type="ECO:0000256" key="5">
    <source>
        <dbReference type="ARBA" id="ARBA00024867"/>
    </source>
</evidence>
<dbReference type="Gene3D" id="1.10.10.10">
    <property type="entry name" value="Winged helix-like DNA-binding domain superfamily/Winged helix DNA-binding domain"/>
    <property type="match status" value="1"/>
</dbReference>
<protein>
    <recommendedName>
        <fullName evidence="1">Stage 0 sporulation protein A homolog</fullName>
    </recommendedName>
</protein>
<evidence type="ECO:0000259" key="8">
    <source>
        <dbReference type="PROSITE" id="PS50110"/>
    </source>
</evidence>
<keyword evidence="3 7" id="KW-0238">DNA-binding</keyword>
<evidence type="ECO:0000256" key="2">
    <source>
        <dbReference type="ARBA" id="ARBA00023015"/>
    </source>
</evidence>
<evidence type="ECO:0000256" key="3">
    <source>
        <dbReference type="ARBA" id="ARBA00023125"/>
    </source>
</evidence>
<dbReference type="InterPro" id="IPR001867">
    <property type="entry name" value="OmpR/PhoB-type_DNA-bd"/>
</dbReference>
<name>A0ABN6YXJ2_9FIRM</name>
<keyword evidence="6" id="KW-0597">Phosphoprotein</keyword>
<dbReference type="SMART" id="SM00862">
    <property type="entry name" value="Trans_reg_C"/>
    <property type="match status" value="1"/>
</dbReference>
<dbReference type="RefSeq" id="WP_230105779.1">
    <property type="nucleotide sequence ID" value="NZ_AP024845.1"/>
</dbReference>
<dbReference type="Pfam" id="PF00486">
    <property type="entry name" value="Trans_reg_C"/>
    <property type="match status" value="1"/>
</dbReference>
<dbReference type="SUPFAM" id="SSF52172">
    <property type="entry name" value="CheY-like"/>
    <property type="match status" value="1"/>
</dbReference>
<dbReference type="EMBL" id="AP027742">
    <property type="protein sequence ID" value="BDZ77865.1"/>
    <property type="molecule type" value="Genomic_DNA"/>
</dbReference>
<feature type="DNA-binding region" description="OmpR/PhoB-type" evidence="7">
    <location>
        <begin position="126"/>
        <end position="224"/>
    </location>
</feature>
<comment type="function">
    <text evidence="5">May play the central regulatory role in sporulation. It may be an element of the effector pathway responsible for the activation of sporulation genes in response to nutritional stress. Spo0A may act in concert with spo0H (a sigma factor) to control the expression of some genes that are critical to the sporulation process.</text>
</comment>
<dbReference type="InterPro" id="IPR001789">
    <property type="entry name" value="Sig_transdc_resp-reg_receiver"/>
</dbReference>
<dbReference type="SMART" id="SM00448">
    <property type="entry name" value="REC"/>
    <property type="match status" value="1"/>
</dbReference>
<evidence type="ECO:0000313" key="10">
    <source>
        <dbReference type="EMBL" id="BDZ77865.1"/>
    </source>
</evidence>
<gene>
    <name evidence="10" type="ORF">Lac1_20480</name>
</gene>
<feature type="domain" description="Response regulatory" evidence="8">
    <location>
        <begin position="3"/>
        <end position="116"/>
    </location>
</feature>
<dbReference type="Pfam" id="PF00072">
    <property type="entry name" value="Response_reg"/>
    <property type="match status" value="1"/>
</dbReference>
<evidence type="ECO:0000256" key="6">
    <source>
        <dbReference type="PROSITE-ProRule" id="PRU00169"/>
    </source>
</evidence>
<keyword evidence="2" id="KW-0805">Transcription regulation</keyword>
<proteinExistence type="predicted"/>
<dbReference type="PANTHER" id="PTHR48111">
    <property type="entry name" value="REGULATOR OF RPOS"/>
    <property type="match status" value="1"/>
</dbReference>
<evidence type="ECO:0000256" key="7">
    <source>
        <dbReference type="PROSITE-ProRule" id="PRU01091"/>
    </source>
</evidence>
<dbReference type="PROSITE" id="PS50110">
    <property type="entry name" value="RESPONSE_REGULATORY"/>
    <property type="match status" value="1"/>
</dbReference>
<dbReference type="Proteomes" id="UP001305815">
    <property type="component" value="Chromosome"/>
</dbReference>
<sequence>MYRILIVEDDRTIAQALKRHLSGWDYEVYCVEDFKNVMEEFSNVQPDLVLLDIGLPFYNGYHWCSSIRRISDVPIIFLSAAGDNMNIVMAMNMGGDEFIEKPFDLNVVTAKVQAMFRRAYSYRGNTNIIEHKGCILNLSDASLIYQEQKIELTKNEFRILQILLEHAGKIVSRDEIIARLWESDAFIDENTLTVNVARLRKKLAGVGLEQMIVTKKGIGYMVEA</sequence>
<evidence type="ECO:0000256" key="1">
    <source>
        <dbReference type="ARBA" id="ARBA00018672"/>
    </source>
</evidence>
<dbReference type="PROSITE" id="PS51755">
    <property type="entry name" value="OMPR_PHOB"/>
    <property type="match status" value="1"/>
</dbReference>
<dbReference type="Gene3D" id="3.40.50.2300">
    <property type="match status" value="1"/>
</dbReference>
<feature type="domain" description="OmpR/PhoB-type" evidence="9">
    <location>
        <begin position="126"/>
        <end position="224"/>
    </location>
</feature>
<accession>A0ABN6YXJ2</accession>
<dbReference type="CDD" id="cd18159">
    <property type="entry name" value="REC_OmpR_NsrR-like"/>
    <property type="match status" value="1"/>
</dbReference>